<dbReference type="SMART" id="SM00862">
    <property type="entry name" value="Trans_reg_C"/>
    <property type="match status" value="1"/>
</dbReference>
<keyword evidence="2" id="KW-0805">Transcription regulation</keyword>
<protein>
    <submittedName>
        <fullName evidence="7">DNA-binding SARP family transcriptional activator</fullName>
    </submittedName>
</protein>
<comment type="caution">
    <text evidence="7">The sequence shown here is derived from an EMBL/GenBank/DDBJ whole genome shotgun (WGS) entry which is preliminary data.</text>
</comment>
<reference evidence="7 8" key="1">
    <citation type="submission" date="2020-10" db="EMBL/GenBank/DDBJ databases">
        <title>Sequencing the genomes of 1000 actinobacteria strains.</title>
        <authorList>
            <person name="Klenk H.-P."/>
        </authorList>
    </citation>
    <scope>NUCLEOTIDE SEQUENCE [LARGE SCALE GENOMIC DNA]</scope>
    <source>
        <strain evidence="7 8">DSM 43748</strain>
    </source>
</reference>
<dbReference type="Pfam" id="PF03704">
    <property type="entry name" value="BTAD"/>
    <property type="match status" value="1"/>
</dbReference>
<sequence length="1038" mass="111607">MEARVEIGILGTLEVLVDGAPAALGGHQRAAILAVLLLNHGDVLSADQLIDQVWAGRPPRSATNTLHAHVSRLRRTLGGTALLQSHGPGYRLVIDPELVDAHRFERLVTKGRDELAKHDWSEAVAVLDSALSLWRGPALADFSADPWAQFDAIRLEELRYAAEEGRTDAELALGRHAEVLPRLEQRVARHPLRERSAAQLITALYRCGRQGDALNAYDRVRRVLAEELGVDPAPTLQALHQAVLTHDPSLMAETVTAQPVRPAPRRRVSNLPARNRVFCGREELLAELGAALSEGHPVALYGMAGVGKTQAAVEYAHRHAADYDVVWRASAAEPLALAGTMEGLALRLGVRERADRGELATALRDRLAGMDRWLLILDDAEDAAPLLALVPDGGEGHVIITSRNPAWGQHAVPLRVDPFSREESVAFLERRLGPPGRSGGAAELADQLGDLPYALEQAAAYSEQTGMTFEEYTDLFRRRADRLLTRAAERDETFATSWQLAFERVRSASSAATELLYLCASLGGDGLSLHLLRGLGGVLPPALEAAVADEVGLHDAIAHLLRHSLVDRDSGRLRMHKMVGAAAIATLSQAARREWLLRGIRLVEATAPADPDNPTHWPHWDEVLPSLIHLAAQSEHADTGTGTGTVPLALPQLLCGAGRYLTTRASFERAARLFETSLTLLRRAGGSDADLAAVLTEQGKLMEVVGDLEGARAAQEQALTLAEGAFGPDHPGVAYVLKRLGDVLVCQRRLPEARRILERGHGILASRADADGRELATIGRDLGFAAWLAGDLASAQQWLTRSLTASRSLLDPGHPDVAHSLSGLGLVLQDAGRREEAIKLQEQALSLLVAVYGEEHPEVAHTLDKLGYALRLVGRYDEARLSHERALAILEACYGPGHGEVGMPLTNLGLVYQDIGDHDLAQAHQERAMGVFSTVFGPDHPHAQLGARRLGMARLLGGRVVEARELLESAVTGTERALGPGHPDVGRALLDLAAVHERLADEKAAGECRSRAERILSAAYGPDALRGGGSPSLPAGTG</sequence>
<dbReference type="PANTHER" id="PTHR35807:SF1">
    <property type="entry name" value="TRANSCRIPTIONAL REGULATOR REDD"/>
    <property type="match status" value="1"/>
</dbReference>
<dbReference type="SUPFAM" id="SSF48452">
    <property type="entry name" value="TPR-like"/>
    <property type="match status" value="4"/>
</dbReference>
<dbReference type="InterPro" id="IPR002182">
    <property type="entry name" value="NB-ARC"/>
</dbReference>
<name>A0ABR9KH82_9ACTN</name>
<dbReference type="NCBIfam" id="NF040586">
    <property type="entry name" value="FxSxx_TPR"/>
    <property type="match status" value="1"/>
</dbReference>
<accession>A0ABR9KH82</accession>
<evidence type="ECO:0000256" key="2">
    <source>
        <dbReference type="ARBA" id="ARBA00023015"/>
    </source>
</evidence>
<dbReference type="InterPro" id="IPR056681">
    <property type="entry name" value="DUF7779"/>
</dbReference>
<feature type="domain" description="OmpR/PhoB-type" evidence="6">
    <location>
        <begin position="1"/>
        <end position="94"/>
    </location>
</feature>
<dbReference type="Gene3D" id="1.10.10.10">
    <property type="entry name" value="Winged helix-like DNA-binding domain superfamily/Winged helix DNA-binding domain"/>
    <property type="match status" value="1"/>
</dbReference>
<dbReference type="InterPro" id="IPR027417">
    <property type="entry name" value="P-loop_NTPase"/>
</dbReference>
<dbReference type="PANTHER" id="PTHR35807">
    <property type="entry name" value="TRANSCRIPTIONAL REGULATOR REDD-RELATED"/>
    <property type="match status" value="1"/>
</dbReference>
<dbReference type="InterPro" id="IPR036388">
    <property type="entry name" value="WH-like_DNA-bd_sf"/>
</dbReference>
<dbReference type="Pfam" id="PF25000">
    <property type="entry name" value="DUF7779"/>
    <property type="match status" value="1"/>
</dbReference>
<dbReference type="SUPFAM" id="SSF52540">
    <property type="entry name" value="P-loop containing nucleoside triphosphate hydrolases"/>
    <property type="match status" value="1"/>
</dbReference>
<evidence type="ECO:0000259" key="6">
    <source>
        <dbReference type="PROSITE" id="PS51755"/>
    </source>
</evidence>
<keyword evidence="4" id="KW-0804">Transcription</keyword>
<dbReference type="Pfam" id="PF00486">
    <property type="entry name" value="Trans_reg_C"/>
    <property type="match status" value="1"/>
</dbReference>
<evidence type="ECO:0000256" key="1">
    <source>
        <dbReference type="ARBA" id="ARBA00005820"/>
    </source>
</evidence>
<evidence type="ECO:0000256" key="5">
    <source>
        <dbReference type="PROSITE-ProRule" id="PRU01091"/>
    </source>
</evidence>
<dbReference type="InterPro" id="IPR019734">
    <property type="entry name" value="TPR_rpt"/>
</dbReference>
<dbReference type="Pfam" id="PF00931">
    <property type="entry name" value="NB-ARC"/>
    <property type="match status" value="1"/>
</dbReference>
<dbReference type="InterPro" id="IPR011990">
    <property type="entry name" value="TPR-like_helical_dom_sf"/>
</dbReference>
<evidence type="ECO:0000256" key="3">
    <source>
        <dbReference type="ARBA" id="ARBA00023125"/>
    </source>
</evidence>
<dbReference type="CDD" id="cd00383">
    <property type="entry name" value="trans_reg_C"/>
    <property type="match status" value="1"/>
</dbReference>
<evidence type="ECO:0000313" key="8">
    <source>
        <dbReference type="Proteomes" id="UP000661607"/>
    </source>
</evidence>
<feature type="DNA-binding region" description="OmpR/PhoB-type" evidence="5">
    <location>
        <begin position="1"/>
        <end position="94"/>
    </location>
</feature>
<dbReference type="Proteomes" id="UP000661607">
    <property type="component" value="Unassembled WGS sequence"/>
</dbReference>
<dbReference type="GO" id="GO:0003677">
    <property type="term" value="F:DNA binding"/>
    <property type="evidence" value="ECO:0007669"/>
    <property type="project" value="UniProtKB-KW"/>
</dbReference>
<keyword evidence="8" id="KW-1185">Reference proteome</keyword>
<dbReference type="Gene3D" id="1.25.40.10">
    <property type="entry name" value="Tetratricopeptide repeat domain"/>
    <property type="match status" value="4"/>
</dbReference>
<dbReference type="InterPro" id="IPR016032">
    <property type="entry name" value="Sig_transdc_resp-reg_C-effctor"/>
</dbReference>
<proteinExistence type="inferred from homology"/>
<dbReference type="EMBL" id="JADBEF010000001">
    <property type="protein sequence ID" value="MBE1561180.1"/>
    <property type="molecule type" value="Genomic_DNA"/>
</dbReference>
<dbReference type="Gene3D" id="3.40.50.300">
    <property type="entry name" value="P-loop containing nucleotide triphosphate hydrolases"/>
    <property type="match status" value="1"/>
</dbReference>
<dbReference type="Pfam" id="PF13374">
    <property type="entry name" value="TPR_10"/>
    <property type="match status" value="1"/>
</dbReference>
<dbReference type="CDD" id="cd15831">
    <property type="entry name" value="BTAD"/>
    <property type="match status" value="1"/>
</dbReference>
<dbReference type="SMART" id="SM01043">
    <property type="entry name" value="BTAD"/>
    <property type="match status" value="1"/>
</dbReference>
<evidence type="ECO:0000313" key="7">
    <source>
        <dbReference type="EMBL" id="MBE1561180.1"/>
    </source>
</evidence>
<dbReference type="RefSeq" id="WP_192776144.1">
    <property type="nucleotide sequence ID" value="NZ_BAAASY010000020.1"/>
</dbReference>
<dbReference type="Pfam" id="PF13424">
    <property type="entry name" value="TPR_12"/>
    <property type="match status" value="3"/>
</dbReference>
<organism evidence="7 8">
    <name type="scientific">Nonomuraea africana</name>
    <dbReference type="NCBI Taxonomy" id="46171"/>
    <lineage>
        <taxon>Bacteria</taxon>
        <taxon>Bacillati</taxon>
        <taxon>Actinomycetota</taxon>
        <taxon>Actinomycetes</taxon>
        <taxon>Streptosporangiales</taxon>
        <taxon>Streptosporangiaceae</taxon>
        <taxon>Nonomuraea</taxon>
    </lineage>
</organism>
<dbReference type="SUPFAM" id="SSF46894">
    <property type="entry name" value="C-terminal effector domain of the bipartite response regulators"/>
    <property type="match status" value="1"/>
</dbReference>
<dbReference type="InterPro" id="IPR001867">
    <property type="entry name" value="OmpR/PhoB-type_DNA-bd"/>
</dbReference>
<comment type="similarity">
    <text evidence="1">Belongs to the AfsR/DnrI/RedD regulatory family.</text>
</comment>
<gene>
    <name evidence="7" type="ORF">H4W81_003959</name>
</gene>
<dbReference type="PROSITE" id="PS51755">
    <property type="entry name" value="OMPR_PHOB"/>
    <property type="match status" value="1"/>
</dbReference>
<dbReference type="SMART" id="SM00028">
    <property type="entry name" value="TPR"/>
    <property type="match status" value="6"/>
</dbReference>
<dbReference type="InterPro" id="IPR051677">
    <property type="entry name" value="AfsR-DnrI-RedD_regulator"/>
</dbReference>
<dbReference type="InterPro" id="IPR005158">
    <property type="entry name" value="BTAD"/>
</dbReference>
<keyword evidence="3 5" id="KW-0238">DNA-binding</keyword>
<evidence type="ECO:0000256" key="4">
    <source>
        <dbReference type="ARBA" id="ARBA00023163"/>
    </source>
</evidence>